<comment type="caution">
    <text evidence="1">The sequence shown here is derived from an EMBL/GenBank/DDBJ whole genome shotgun (WGS) entry which is preliminary data.</text>
</comment>
<evidence type="ECO:0000313" key="1">
    <source>
        <dbReference type="EMBL" id="KAK0407811.1"/>
    </source>
</evidence>
<dbReference type="EMBL" id="JAUCMV010000003">
    <property type="protein sequence ID" value="KAK0407811.1"/>
    <property type="molecule type" value="Genomic_DNA"/>
</dbReference>
<sequence length="72" mass="7936">MDTPVEATFLAPSFLEVLNIQEWETLIQVEDIHAIQTTAILALTETSNEHRTMATLGSSIQHMGGEEKILGL</sequence>
<organism evidence="1 2">
    <name type="scientific">Steinernema hermaphroditum</name>
    <dbReference type="NCBI Taxonomy" id="289476"/>
    <lineage>
        <taxon>Eukaryota</taxon>
        <taxon>Metazoa</taxon>
        <taxon>Ecdysozoa</taxon>
        <taxon>Nematoda</taxon>
        <taxon>Chromadorea</taxon>
        <taxon>Rhabditida</taxon>
        <taxon>Tylenchina</taxon>
        <taxon>Panagrolaimomorpha</taxon>
        <taxon>Strongyloidoidea</taxon>
        <taxon>Steinernematidae</taxon>
        <taxon>Steinernema</taxon>
    </lineage>
</organism>
<dbReference type="AlphaFoldDB" id="A0AA39HKZ0"/>
<evidence type="ECO:0000313" key="2">
    <source>
        <dbReference type="Proteomes" id="UP001175271"/>
    </source>
</evidence>
<protein>
    <submittedName>
        <fullName evidence="1">Uncharacterized protein</fullName>
    </submittedName>
</protein>
<accession>A0AA39HKZ0</accession>
<reference evidence="1" key="1">
    <citation type="submission" date="2023-06" db="EMBL/GenBank/DDBJ databases">
        <title>Genomic analysis of the entomopathogenic nematode Steinernema hermaphroditum.</title>
        <authorList>
            <person name="Schwarz E.M."/>
            <person name="Heppert J.K."/>
            <person name="Baniya A."/>
            <person name="Schwartz H.T."/>
            <person name="Tan C.-H."/>
            <person name="Antoshechkin I."/>
            <person name="Sternberg P.W."/>
            <person name="Goodrich-Blair H."/>
            <person name="Dillman A.R."/>
        </authorList>
    </citation>
    <scope>NUCLEOTIDE SEQUENCE</scope>
    <source>
        <strain evidence="1">PS9179</strain>
        <tissue evidence="1">Whole animal</tissue>
    </source>
</reference>
<proteinExistence type="predicted"/>
<name>A0AA39HKZ0_9BILA</name>
<keyword evidence="2" id="KW-1185">Reference proteome</keyword>
<dbReference type="Proteomes" id="UP001175271">
    <property type="component" value="Unassembled WGS sequence"/>
</dbReference>
<gene>
    <name evidence="1" type="ORF">QR680_003608</name>
</gene>